<feature type="domain" description="ATPase AAA-type core" evidence="3">
    <location>
        <begin position="207"/>
        <end position="264"/>
    </location>
</feature>
<dbReference type="Gene3D" id="3.40.50.300">
    <property type="entry name" value="P-loop containing nucleotide triphosphate hydrolases"/>
    <property type="match status" value="1"/>
</dbReference>
<dbReference type="Pfam" id="PF00004">
    <property type="entry name" value="AAA"/>
    <property type="match status" value="1"/>
</dbReference>
<evidence type="ECO:0000313" key="4">
    <source>
        <dbReference type="EMBL" id="CAI8606545.1"/>
    </source>
</evidence>
<proteinExistence type="predicted"/>
<protein>
    <recommendedName>
        <fullName evidence="3">ATPase AAA-type core domain-containing protein</fullName>
    </recommendedName>
</protein>
<gene>
    <name evidence="4" type="ORF">VFH_III235200</name>
</gene>
<sequence length="344" mass="39658">MSNCCKINGFSNQPNILAVIFDLDSTLLDTERDTRGFLNEFLGKYGKEVNKEREEKKRIPYQKGWTESFYVILGNDQVKFGKPAPDLFKEAAKRMSINAMNFLVFEYSLFQPEQWGLPPFNDWVDSTLLVEPICPSRFTSVGPEFYVGILYFTDKDHLEPGCSILMHNKVLFVVGLLQDEVDQMVFVMKREKAPLESHVDSGWFDAHSGGQREIQRTMLELLYQLDGFDSRGDVKVILATNRIESLNPALLRPGRIDRKIEFPLPDIKTRRLQISFQFPSLFSKKRKETKYYYIQSVSNTKKIAQIIFFSSNVISFLHAAHFRQAVLWSASTKSLVFFQASKPS</sequence>
<dbReference type="InterPro" id="IPR050221">
    <property type="entry name" value="26S_Proteasome_ATPase"/>
</dbReference>
<dbReference type="SUPFAM" id="SSF52540">
    <property type="entry name" value="P-loop containing nucleoside triphosphate hydrolases"/>
    <property type="match status" value="1"/>
</dbReference>
<reference evidence="4 5" key="1">
    <citation type="submission" date="2023-01" db="EMBL/GenBank/DDBJ databases">
        <authorList>
            <person name="Kreplak J."/>
        </authorList>
    </citation>
    <scope>NUCLEOTIDE SEQUENCE [LARGE SCALE GENOMIC DNA]</scope>
</reference>
<dbReference type="InterPro" id="IPR023198">
    <property type="entry name" value="PGP-like_dom2"/>
</dbReference>
<keyword evidence="1" id="KW-0547">Nucleotide-binding</keyword>
<evidence type="ECO:0000256" key="2">
    <source>
        <dbReference type="ARBA" id="ARBA00022840"/>
    </source>
</evidence>
<dbReference type="FunFam" id="3.40.50.300:FF:003803">
    <property type="entry name" value="Uncharacterized protein"/>
    <property type="match status" value="1"/>
</dbReference>
<dbReference type="Gene3D" id="1.10.150.240">
    <property type="entry name" value="Putative phosphatase, domain 2"/>
    <property type="match status" value="1"/>
</dbReference>
<keyword evidence="5" id="KW-1185">Reference proteome</keyword>
<evidence type="ECO:0000313" key="5">
    <source>
        <dbReference type="Proteomes" id="UP001157006"/>
    </source>
</evidence>
<dbReference type="AlphaFoldDB" id="A0AAV1A7D7"/>
<dbReference type="Gene3D" id="3.40.50.1000">
    <property type="entry name" value="HAD superfamily/HAD-like"/>
    <property type="match status" value="2"/>
</dbReference>
<dbReference type="InterPro" id="IPR036412">
    <property type="entry name" value="HAD-like_sf"/>
</dbReference>
<evidence type="ECO:0000259" key="3">
    <source>
        <dbReference type="Pfam" id="PF00004"/>
    </source>
</evidence>
<dbReference type="PANTHER" id="PTHR23073">
    <property type="entry name" value="26S PROTEASOME REGULATORY SUBUNIT"/>
    <property type="match status" value="1"/>
</dbReference>
<dbReference type="InterPro" id="IPR003959">
    <property type="entry name" value="ATPase_AAA_core"/>
</dbReference>
<organism evidence="4 5">
    <name type="scientific">Vicia faba</name>
    <name type="common">Broad bean</name>
    <name type="synonym">Faba vulgaris</name>
    <dbReference type="NCBI Taxonomy" id="3906"/>
    <lineage>
        <taxon>Eukaryota</taxon>
        <taxon>Viridiplantae</taxon>
        <taxon>Streptophyta</taxon>
        <taxon>Embryophyta</taxon>
        <taxon>Tracheophyta</taxon>
        <taxon>Spermatophyta</taxon>
        <taxon>Magnoliopsida</taxon>
        <taxon>eudicotyledons</taxon>
        <taxon>Gunneridae</taxon>
        <taxon>Pentapetalae</taxon>
        <taxon>rosids</taxon>
        <taxon>fabids</taxon>
        <taxon>Fabales</taxon>
        <taxon>Fabaceae</taxon>
        <taxon>Papilionoideae</taxon>
        <taxon>50 kb inversion clade</taxon>
        <taxon>NPAAA clade</taxon>
        <taxon>Hologalegina</taxon>
        <taxon>IRL clade</taxon>
        <taxon>Fabeae</taxon>
        <taxon>Vicia</taxon>
    </lineage>
</organism>
<dbReference type="InterPro" id="IPR012340">
    <property type="entry name" value="NA-bd_OB-fold"/>
</dbReference>
<dbReference type="GO" id="GO:0016887">
    <property type="term" value="F:ATP hydrolysis activity"/>
    <property type="evidence" value="ECO:0007669"/>
    <property type="project" value="InterPro"/>
</dbReference>
<keyword evidence="2" id="KW-0067">ATP-binding</keyword>
<dbReference type="Proteomes" id="UP001157006">
    <property type="component" value="Chromosome 3"/>
</dbReference>
<dbReference type="Gene3D" id="2.40.50.140">
    <property type="entry name" value="Nucleic acid-binding proteins"/>
    <property type="match status" value="1"/>
</dbReference>
<evidence type="ECO:0000256" key="1">
    <source>
        <dbReference type="ARBA" id="ARBA00022741"/>
    </source>
</evidence>
<dbReference type="GO" id="GO:0005524">
    <property type="term" value="F:ATP binding"/>
    <property type="evidence" value="ECO:0007669"/>
    <property type="project" value="UniProtKB-KW"/>
</dbReference>
<dbReference type="EMBL" id="OX451738">
    <property type="protein sequence ID" value="CAI8606545.1"/>
    <property type="molecule type" value="Genomic_DNA"/>
</dbReference>
<name>A0AAV1A7D7_VICFA</name>
<accession>A0AAV1A7D7</accession>
<dbReference type="InterPro" id="IPR023214">
    <property type="entry name" value="HAD_sf"/>
</dbReference>
<dbReference type="Gene3D" id="1.10.8.60">
    <property type="match status" value="1"/>
</dbReference>
<dbReference type="SUPFAM" id="SSF56784">
    <property type="entry name" value="HAD-like"/>
    <property type="match status" value="1"/>
</dbReference>
<dbReference type="InterPro" id="IPR027417">
    <property type="entry name" value="P-loop_NTPase"/>
</dbReference>